<sequence length="280" mass="32424">MPLHKLEHFDQNYRETFGGDDIKALDVYTEGGERVGSVADVLVDDDGHFRYLIIDISLDFASKKILLPIGLSRINYPERRVYVDGLSRQQVENLPDHKEDAILDKDYEENVRGVFRSSTSGVTYDRDTYNYQKDPDLYRLNEQSDQTFRLYEERLIANKHRIKTGEVTVGKHIETETARVTIPIQKERVLIERVMPTEAGKVLDPNEIKFQEGEVARIEVYEETPEIHKEAFVREEVRVKKVVERDTVEAQDTIRREELDVDTAGNLNVQENGMTTHEAI</sequence>
<dbReference type="InterPro" id="IPR019060">
    <property type="entry name" value="DUF2382"/>
</dbReference>
<accession>A0A7D7LCT2</accession>
<dbReference type="PANTHER" id="PTHR38463">
    <property type="entry name" value="STRESS RESPONSE PROTEIN YSNF"/>
    <property type="match status" value="1"/>
</dbReference>
<reference evidence="4" key="1">
    <citation type="submission" date="2020-06" db="EMBL/GenBank/DDBJ databases">
        <title>Nostoc edaphicum CCNP1411 genome.</title>
        <authorList>
            <person name="Fidor A."/>
            <person name="Grabski M."/>
            <person name="Gawor J."/>
            <person name="Gromadka R."/>
            <person name="Wegrzyn G."/>
            <person name="Mazur-Marzec H."/>
        </authorList>
    </citation>
    <scope>NUCLEOTIDE SEQUENCE [LARGE SCALE GENOMIC DNA]</scope>
    <source>
        <strain evidence="4">CCNP1411</strain>
    </source>
</reference>
<dbReference type="InterPro" id="IPR011033">
    <property type="entry name" value="PRC_barrel-like_sf"/>
</dbReference>
<evidence type="ECO:0000313" key="4">
    <source>
        <dbReference type="Proteomes" id="UP000514713"/>
    </source>
</evidence>
<dbReference type="RefSeq" id="WP_181932062.1">
    <property type="nucleotide sequence ID" value="NZ_CP054698.1"/>
</dbReference>
<name>A0A7D7LCT2_9NOSO</name>
<dbReference type="InterPro" id="IPR052967">
    <property type="entry name" value="Stress_Response_Assoc"/>
</dbReference>
<dbReference type="NCBIfam" id="TIGR02271">
    <property type="entry name" value="YsnF/AvaK domain"/>
    <property type="match status" value="1"/>
</dbReference>
<dbReference type="PANTHER" id="PTHR38463:SF1">
    <property type="entry name" value="STRESS RESPONSE PROTEIN YSNF"/>
    <property type="match status" value="1"/>
</dbReference>
<organism evidence="3 4">
    <name type="scientific">Nostoc edaphicum CCNP1411</name>
    <dbReference type="NCBI Taxonomy" id="1472755"/>
    <lineage>
        <taxon>Bacteria</taxon>
        <taxon>Bacillati</taxon>
        <taxon>Cyanobacteriota</taxon>
        <taxon>Cyanophyceae</taxon>
        <taxon>Nostocales</taxon>
        <taxon>Nostocaceae</taxon>
        <taxon>Nostoc</taxon>
    </lineage>
</organism>
<feature type="domain" description="PRC-barrel" evidence="1">
    <location>
        <begin position="15"/>
        <end position="87"/>
    </location>
</feature>
<evidence type="ECO:0000259" key="1">
    <source>
        <dbReference type="Pfam" id="PF05239"/>
    </source>
</evidence>
<gene>
    <name evidence="3" type="ORF">HUN01_15770</name>
</gene>
<dbReference type="EMBL" id="CP054698">
    <property type="protein sequence ID" value="QMS88988.1"/>
    <property type="molecule type" value="Genomic_DNA"/>
</dbReference>
<dbReference type="Gene3D" id="3.90.50.10">
    <property type="entry name" value="Photosynthetic Reaction Center, subunit H, domain 2"/>
    <property type="match status" value="1"/>
</dbReference>
<dbReference type="KEGG" id="ned:HUN01_15770"/>
<dbReference type="Pfam" id="PF05239">
    <property type="entry name" value="PRC"/>
    <property type="match status" value="1"/>
</dbReference>
<dbReference type="SUPFAM" id="SSF50346">
    <property type="entry name" value="PRC-barrel domain"/>
    <property type="match status" value="1"/>
</dbReference>
<dbReference type="GO" id="GO:0019684">
    <property type="term" value="P:photosynthesis, light reaction"/>
    <property type="evidence" value="ECO:0007669"/>
    <property type="project" value="InterPro"/>
</dbReference>
<evidence type="ECO:0000259" key="2">
    <source>
        <dbReference type="Pfam" id="PF09557"/>
    </source>
</evidence>
<dbReference type="GO" id="GO:0030077">
    <property type="term" value="C:plasma membrane light-harvesting complex"/>
    <property type="evidence" value="ECO:0007669"/>
    <property type="project" value="InterPro"/>
</dbReference>
<dbReference type="Pfam" id="PF09557">
    <property type="entry name" value="DUF2382"/>
    <property type="match status" value="1"/>
</dbReference>
<keyword evidence="4" id="KW-1185">Reference proteome</keyword>
<dbReference type="InterPro" id="IPR027275">
    <property type="entry name" value="PRC-brl_dom"/>
</dbReference>
<evidence type="ECO:0000313" key="3">
    <source>
        <dbReference type="EMBL" id="QMS88988.1"/>
    </source>
</evidence>
<dbReference type="InterPro" id="IPR014747">
    <property type="entry name" value="Bac_photo_RC_H_C"/>
</dbReference>
<protein>
    <submittedName>
        <fullName evidence="3">DUF2382 domain-containing protein</fullName>
    </submittedName>
</protein>
<proteinExistence type="predicted"/>
<dbReference type="Proteomes" id="UP000514713">
    <property type="component" value="Chromosome"/>
</dbReference>
<dbReference type="AlphaFoldDB" id="A0A7D7LCT2"/>
<feature type="domain" description="DUF2382" evidence="2">
    <location>
        <begin position="149"/>
        <end position="261"/>
    </location>
</feature>